<dbReference type="OrthoDB" id="3928876at2759"/>
<feature type="region of interest" description="Disordered" evidence="1">
    <location>
        <begin position="1"/>
        <end position="30"/>
    </location>
</feature>
<dbReference type="Pfam" id="PF16015">
    <property type="entry name" value="Promethin"/>
    <property type="match status" value="1"/>
</dbReference>
<dbReference type="STRING" id="2512241.A0A553HZE9"/>
<feature type="compositionally biased region" description="Low complexity" evidence="1">
    <location>
        <begin position="11"/>
        <end position="30"/>
    </location>
</feature>
<accession>A0A553HZE9</accession>
<gene>
    <name evidence="3" type="ORF">FHL15_005909</name>
</gene>
<evidence type="ECO:0000313" key="3">
    <source>
        <dbReference type="EMBL" id="TRX93330.1"/>
    </source>
</evidence>
<dbReference type="EMBL" id="VFLP01000030">
    <property type="protein sequence ID" value="TRX93330.1"/>
    <property type="molecule type" value="Genomic_DNA"/>
</dbReference>
<feature type="transmembrane region" description="Helical" evidence="2">
    <location>
        <begin position="70"/>
        <end position="94"/>
    </location>
</feature>
<organism evidence="3 4">
    <name type="scientific">Xylaria flabelliformis</name>
    <dbReference type="NCBI Taxonomy" id="2512241"/>
    <lineage>
        <taxon>Eukaryota</taxon>
        <taxon>Fungi</taxon>
        <taxon>Dikarya</taxon>
        <taxon>Ascomycota</taxon>
        <taxon>Pezizomycotina</taxon>
        <taxon>Sordariomycetes</taxon>
        <taxon>Xylariomycetidae</taxon>
        <taxon>Xylariales</taxon>
        <taxon>Xylariaceae</taxon>
        <taxon>Xylaria</taxon>
    </lineage>
</organism>
<feature type="transmembrane region" description="Helical" evidence="2">
    <location>
        <begin position="126"/>
        <end position="148"/>
    </location>
</feature>
<keyword evidence="2" id="KW-0472">Membrane</keyword>
<comment type="caution">
    <text evidence="3">The sequence shown here is derived from an EMBL/GenBank/DDBJ whole genome shotgun (WGS) entry which is preliminary data.</text>
</comment>
<protein>
    <submittedName>
        <fullName evidence="3">Uncharacterized protein</fullName>
    </submittedName>
</protein>
<evidence type="ECO:0000313" key="4">
    <source>
        <dbReference type="Proteomes" id="UP000319160"/>
    </source>
</evidence>
<reference evidence="4" key="1">
    <citation type="submission" date="2019-06" db="EMBL/GenBank/DDBJ databases">
        <title>Draft genome sequence of the griseofulvin-producing fungus Xylaria cubensis strain G536.</title>
        <authorList>
            <person name="Mead M.E."/>
            <person name="Raja H.A."/>
            <person name="Steenwyk J.L."/>
            <person name="Knowles S.L."/>
            <person name="Oberlies N.H."/>
            <person name="Rokas A."/>
        </authorList>
    </citation>
    <scope>NUCLEOTIDE SEQUENCE [LARGE SCALE GENOMIC DNA]</scope>
    <source>
        <strain evidence="4">G536</strain>
    </source>
</reference>
<dbReference type="Proteomes" id="UP000319160">
    <property type="component" value="Unassembled WGS sequence"/>
</dbReference>
<evidence type="ECO:0000256" key="2">
    <source>
        <dbReference type="SAM" id="Phobius"/>
    </source>
</evidence>
<evidence type="ECO:0000256" key="1">
    <source>
        <dbReference type="SAM" id="MobiDB-lite"/>
    </source>
</evidence>
<keyword evidence="2" id="KW-1133">Transmembrane helix</keyword>
<keyword evidence="2" id="KW-0812">Transmembrane</keyword>
<keyword evidence="4" id="KW-1185">Reference proteome</keyword>
<dbReference type="AlphaFoldDB" id="A0A553HZE9"/>
<name>A0A553HZE9_9PEZI</name>
<feature type="transmembrane region" description="Helical" evidence="2">
    <location>
        <begin position="101"/>
        <end position="120"/>
    </location>
</feature>
<proteinExistence type="predicted"/>
<sequence length="207" mass="22585">MPGLTGEKMPAASDDTSTRSNTTTAAKAKAQSRAHDVLAYAQRQIDRVVSPSTRQKAIESTTAFASKRPLLSLFIAAQLTTALLPILLFATFVLTTTALTFAFAVSFALFWTGVALLVLVPTLFLTFGLALLVWLWALGAYVVFRAVYARLPARLRRGTRGTRTTPNTNGTDTDTDRRVIFFSKNALSSSSYDLDDAVNTEVREARE</sequence>